<dbReference type="EMBL" id="AP006716">
    <property type="protein sequence ID" value="BAE05204.1"/>
    <property type="molecule type" value="Genomic_DNA"/>
</dbReference>
<protein>
    <submittedName>
        <fullName evidence="1">Uncharacterized protein</fullName>
    </submittedName>
</protein>
<dbReference type="AlphaFoldDB" id="Q4L571"/>
<dbReference type="HOGENOM" id="CLU_3376192_0_0_9"/>
<accession>Q4L571</accession>
<evidence type="ECO:0000313" key="2">
    <source>
        <dbReference type="Proteomes" id="UP000000543"/>
    </source>
</evidence>
<gene>
    <name evidence="1" type="ordered locus">SH1895</name>
</gene>
<sequence>MQIKFQWKNILILLQEKKLKKDEKNSTPLGVLGK</sequence>
<dbReference type="Proteomes" id="UP000000543">
    <property type="component" value="Chromosome"/>
</dbReference>
<proteinExistence type="predicted"/>
<evidence type="ECO:0000313" key="1">
    <source>
        <dbReference type="EMBL" id="BAE05204.1"/>
    </source>
</evidence>
<organism evidence="1 2">
    <name type="scientific">Staphylococcus haemolyticus (strain JCSC1435)</name>
    <dbReference type="NCBI Taxonomy" id="279808"/>
    <lineage>
        <taxon>Bacteria</taxon>
        <taxon>Bacillati</taxon>
        <taxon>Bacillota</taxon>
        <taxon>Bacilli</taxon>
        <taxon>Bacillales</taxon>
        <taxon>Staphylococcaceae</taxon>
        <taxon>Staphylococcus</taxon>
    </lineage>
</organism>
<reference evidence="1 2" key="1">
    <citation type="journal article" date="2005" name="J. Bacteriol.">
        <title>Whole-genome sequencing of Staphylococcus haemolyticus uncovers the extreme plasticity of its genome and the evolution of human-colonizing staphylococcal species.</title>
        <authorList>
            <person name="Takeuchi F."/>
            <person name="Watanabe S."/>
            <person name="Baba T."/>
            <person name="Yuzawa H."/>
            <person name="Ito T."/>
            <person name="Morimoto Y."/>
            <person name="Kuroda M."/>
            <person name="Cui L."/>
            <person name="Takahashi M."/>
            <person name="Ankai A."/>
            <person name="Baba S."/>
            <person name="Fukui S."/>
            <person name="Lee J.C."/>
            <person name="Hiramatsu K."/>
        </authorList>
    </citation>
    <scope>NUCLEOTIDE SEQUENCE [LARGE SCALE GENOMIC DNA]</scope>
    <source>
        <strain evidence="1 2">JCSC1435</strain>
    </source>
</reference>
<name>Q4L571_STAHJ</name>
<dbReference type="KEGG" id="sha:SH1895"/>